<organism evidence="1 2">
    <name type="scientific">Roseibium aggregatum (strain ATCC 25650 / DSM 13394 / JCM 20685 / NBRC 16684 / NCIMB 2208 / IAM 12614 / B1)</name>
    <name type="common">Stappia aggregata</name>
    <dbReference type="NCBI Taxonomy" id="384765"/>
    <lineage>
        <taxon>Bacteria</taxon>
        <taxon>Pseudomonadati</taxon>
        <taxon>Pseudomonadota</taxon>
        <taxon>Alphaproteobacteria</taxon>
        <taxon>Hyphomicrobiales</taxon>
        <taxon>Stappiaceae</taxon>
        <taxon>Roseibium</taxon>
    </lineage>
</organism>
<reference evidence="1 2" key="1">
    <citation type="submission" date="2006-05" db="EMBL/GenBank/DDBJ databases">
        <authorList>
            <person name="King G."/>
            <person name="Ferriera S."/>
            <person name="Johnson J."/>
            <person name="Kravitz S."/>
            <person name="Beeson K."/>
            <person name="Sutton G."/>
            <person name="Rogers Y.-H."/>
            <person name="Friedman R."/>
            <person name="Frazier M."/>
            <person name="Venter J.C."/>
        </authorList>
    </citation>
    <scope>NUCLEOTIDE SEQUENCE [LARGE SCALE GENOMIC DNA]</scope>
    <source>
        <strain evidence="2">ATCC 25650 / DSM 13394 / JCM 20685 / NBRC 16684 / NCIMB 2208 / IAM 12614 / B1</strain>
    </source>
</reference>
<dbReference type="EMBL" id="AAUW01000016">
    <property type="protein sequence ID" value="EAV42129.1"/>
    <property type="molecule type" value="Genomic_DNA"/>
</dbReference>
<accession>A0NYD3</accession>
<sequence length="29" mass="3335">MMITQRLERDAAGLLKPYPRMLIGRTECA</sequence>
<gene>
    <name evidence="1" type="ORF">SIAM614_20610</name>
</gene>
<protein>
    <submittedName>
        <fullName evidence="1">Uncharacterized protein</fullName>
    </submittedName>
</protein>
<dbReference type="Proteomes" id="UP000004848">
    <property type="component" value="Unassembled WGS sequence"/>
</dbReference>
<name>A0NYD3_ROSAI</name>
<evidence type="ECO:0000313" key="2">
    <source>
        <dbReference type="Proteomes" id="UP000004848"/>
    </source>
</evidence>
<proteinExistence type="predicted"/>
<evidence type="ECO:0000313" key="1">
    <source>
        <dbReference type="EMBL" id="EAV42129.1"/>
    </source>
</evidence>
<comment type="caution">
    <text evidence="1">The sequence shown here is derived from an EMBL/GenBank/DDBJ whole genome shotgun (WGS) entry which is preliminary data.</text>
</comment>
<dbReference type="AlphaFoldDB" id="A0NYD3"/>